<evidence type="ECO:0000256" key="2">
    <source>
        <dbReference type="ARBA" id="ARBA00008697"/>
    </source>
</evidence>
<dbReference type="Proteomes" id="UP001319060">
    <property type="component" value="Unassembled WGS sequence"/>
</dbReference>
<comment type="function">
    <text evidence="10">Part of the ABC transporter complex hrt involved in hemin import. Responsible for the translocation of the substrate across the membrane.</text>
</comment>
<dbReference type="PANTHER" id="PTHR43738:SF1">
    <property type="entry name" value="HEMIN TRANSPORT SYSTEM PERMEASE PROTEIN HRTB-RELATED"/>
    <property type="match status" value="1"/>
</dbReference>
<evidence type="ECO:0000259" key="12">
    <source>
        <dbReference type="Pfam" id="PF02687"/>
    </source>
</evidence>
<feature type="transmembrane region" description="Helical" evidence="11">
    <location>
        <begin position="322"/>
        <end position="347"/>
    </location>
</feature>
<dbReference type="Pfam" id="PF02687">
    <property type="entry name" value="FtsX"/>
    <property type="match status" value="1"/>
</dbReference>
<feature type="domain" description="ABC3 transporter permease C-terminal" evidence="12">
    <location>
        <begin position="243"/>
        <end position="353"/>
    </location>
</feature>
<evidence type="ECO:0000256" key="3">
    <source>
        <dbReference type="ARBA" id="ARBA00011131"/>
    </source>
</evidence>
<keyword evidence="7 11" id="KW-0812">Transmembrane</keyword>
<dbReference type="PANTHER" id="PTHR43738">
    <property type="entry name" value="ABC TRANSPORTER, MEMBRANE PROTEIN"/>
    <property type="match status" value="1"/>
</dbReference>
<keyword evidence="5" id="KW-0813">Transport</keyword>
<proteinExistence type="inferred from homology"/>
<dbReference type="InterPro" id="IPR003838">
    <property type="entry name" value="ABC3_permease_C"/>
</dbReference>
<feature type="transmembrane region" description="Helical" evidence="11">
    <location>
        <begin position="284"/>
        <end position="302"/>
    </location>
</feature>
<evidence type="ECO:0000256" key="7">
    <source>
        <dbReference type="ARBA" id="ARBA00022692"/>
    </source>
</evidence>
<keyword evidence="15" id="KW-1185">Reference proteome</keyword>
<evidence type="ECO:0000313" key="14">
    <source>
        <dbReference type="EMBL" id="MBN3546903.1"/>
    </source>
</evidence>
<keyword evidence="6" id="KW-1003">Cell membrane</keyword>
<evidence type="ECO:0000256" key="1">
    <source>
        <dbReference type="ARBA" id="ARBA00004651"/>
    </source>
</evidence>
<keyword evidence="9 11" id="KW-0472">Membrane</keyword>
<dbReference type="InterPro" id="IPR025857">
    <property type="entry name" value="MacB_PCD"/>
</dbReference>
<evidence type="ECO:0000256" key="6">
    <source>
        <dbReference type="ARBA" id="ARBA00022475"/>
    </source>
</evidence>
<accession>A0ABS2ZFD5</accession>
<protein>
    <recommendedName>
        <fullName evidence="4">Putative hemin transport system permease protein HrtB</fullName>
    </recommendedName>
</protein>
<feature type="transmembrane region" description="Helical" evidence="11">
    <location>
        <begin position="241"/>
        <end position="263"/>
    </location>
</feature>
<evidence type="ECO:0000256" key="5">
    <source>
        <dbReference type="ARBA" id="ARBA00022448"/>
    </source>
</evidence>
<dbReference type="EMBL" id="JAFHKS010000044">
    <property type="protein sequence ID" value="MBN3546903.1"/>
    <property type="molecule type" value="Genomic_DNA"/>
</dbReference>
<comment type="similarity">
    <text evidence="2">Belongs to the ABC-4 integral membrane protein family. HrtB subfamily.</text>
</comment>
<evidence type="ECO:0000256" key="8">
    <source>
        <dbReference type="ARBA" id="ARBA00022989"/>
    </source>
</evidence>
<evidence type="ECO:0000259" key="13">
    <source>
        <dbReference type="Pfam" id="PF12704"/>
    </source>
</evidence>
<dbReference type="Pfam" id="PF12704">
    <property type="entry name" value="MacB_PCD"/>
    <property type="match status" value="1"/>
</dbReference>
<dbReference type="InterPro" id="IPR051125">
    <property type="entry name" value="ABC-4/HrtB_transporter"/>
</dbReference>
<comment type="subcellular location">
    <subcellularLocation>
        <location evidence="1">Cell membrane</location>
        <topology evidence="1">Multi-pass membrane protein</topology>
    </subcellularLocation>
</comment>
<gene>
    <name evidence="14" type="ORF">JYA64_16470</name>
</gene>
<evidence type="ECO:0000313" key="15">
    <source>
        <dbReference type="Proteomes" id="UP001319060"/>
    </source>
</evidence>
<dbReference type="RefSeq" id="WP_188401194.1">
    <property type="nucleotide sequence ID" value="NZ_BMCE01000001.1"/>
</dbReference>
<evidence type="ECO:0000256" key="10">
    <source>
        <dbReference type="ARBA" id="ARBA00024973"/>
    </source>
</evidence>
<comment type="caution">
    <text evidence="14">The sequence shown here is derived from an EMBL/GenBank/DDBJ whole genome shotgun (WGS) entry which is preliminary data.</text>
</comment>
<evidence type="ECO:0000256" key="4">
    <source>
        <dbReference type="ARBA" id="ARBA00016962"/>
    </source>
</evidence>
<comment type="subunit">
    <text evidence="3">The complex is composed of two ATP-binding proteins (HrtA), two transmembrane proteins (HrtB) and a solute-binding protein.</text>
</comment>
<reference evidence="14 15" key="1">
    <citation type="submission" date="2021-01" db="EMBL/GenBank/DDBJ databases">
        <title>Genome Sequencing of Type Strains.</title>
        <authorList>
            <person name="Lemaire J.F."/>
            <person name="Inderbitzin P."/>
            <person name="Collins S.B."/>
            <person name="Wespe N."/>
            <person name="Knight-Connoni V."/>
        </authorList>
    </citation>
    <scope>NUCLEOTIDE SEQUENCE [LARGE SCALE GENOMIC DNA]</scope>
    <source>
        <strain evidence="14 15">DSM 14730</strain>
    </source>
</reference>
<feature type="domain" description="MacB-like periplasmic core" evidence="13">
    <location>
        <begin position="17"/>
        <end position="210"/>
    </location>
</feature>
<evidence type="ECO:0000256" key="11">
    <source>
        <dbReference type="SAM" id="Phobius"/>
    </source>
</evidence>
<name>A0ABS2ZFD5_9BACL</name>
<organism evidence="14 15">
    <name type="scientific">Fictibacillus barbaricus</name>
    <dbReference type="NCBI Taxonomy" id="182136"/>
    <lineage>
        <taxon>Bacteria</taxon>
        <taxon>Bacillati</taxon>
        <taxon>Bacillota</taxon>
        <taxon>Bacilli</taxon>
        <taxon>Bacillales</taxon>
        <taxon>Fictibacillaceae</taxon>
        <taxon>Fictibacillus</taxon>
    </lineage>
</organism>
<keyword evidence="8 11" id="KW-1133">Transmembrane helix</keyword>
<evidence type="ECO:0000256" key="9">
    <source>
        <dbReference type="ARBA" id="ARBA00023136"/>
    </source>
</evidence>
<feature type="transmembrane region" description="Helical" evidence="11">
    <location>
        <begin position="15"/>
        <end position="36"/>
    </location>
</feature>
<sequence length="362" mass="39717">MFLALRELRHAKLRYALISLIMILIAWLVLFVTGLANGLSSDNAASIQYSSVDYLLLSKDGDQKITRSSLSGQSLNDIGKFVQKDDAAPVSIQMSTVENENKKIDVAFFAIDATSFLKPQLVEGKMFSNDRSNEVVVDRSIKEEGLLLGDKIKDELSGKTFTIVGFSKNQTFSHSPVVHMNVKTWSHLGRPYSKETMNAIALKTDKDTADKIERSYSEIEAVEKKQALKGIPGYQEEQGSLLMMIIFLFIIAAFVLAVFFYVITIQKMNQFGVLKAIGAKTGYLAKNILYQVFLLSSVSLLISNGLTYGVSFMLPASLPFVLSPLLALGCSLLFLGVALLGSVLSLYQVAKIDAIEAIGRAA</sequence>